<keyword evidence="10" id="KW-0010">Activator</keyword>
<evidence type="ECO:0000256" key="8">
    <source>
        <dbReference type="ARBA" id="ARBA00022895"/>
    </source>
</evidence>
<keyword evidence="7" id="KW-0819">tRNA processing</keyword>
<evidence type="ECO:0000256" key="14">
    <source>
        <dbReference type="SAM" id="MobiDB-lite"/>
    </source>
</evidence>
<protein>
    <recommendedName>
        <fullName evidence="5">EKC/KEOPS complex subunit GON7</fullName>
    </recommendedName>
</protein>
<evidence type="ECO:0000256" key="4">
    <source>
        <dbReference type="ARBA" id="ARBA00011534"/>
    </source>
</evidence>
<keyword evidence="6" id="KW-0158">Chromosome</keyword>
<reference evidence="15" key="1">
    <citation type="journal article" date="2021" name="Open Biol.">
        <title>Shared evolutionary footprints suggest mitochondrial oxidative damage underlies multiple complex I losses in fungi.</title>
        <authorList>
            <person name="Schikora-Tamarit M.A."/>
            <person name="Marcet-Houben M."/>
            <person name="Nosek J."/>
            <person name="Gabaldon T."/>
        </authorList>
    </citation>
    <scope>NUCLEOTIDE SEQUENCE</scope>
    <source>
        <strain evidence="15">CBS2887</strain>
    </source>
</reference>
<keyword evidence="8" id="KW-0779">Telomere</keyword>
<evidence type="ECO:0000256" key="2">
    <source>
        <dbReference type="ARBA" id="ARBA00004574"/>
    </source>
</evidence>
<feature type="region of interest" description="Disordered" evidence="14">
    <location>
        <begin position="1"/>
        <end position="53"/>
    </location>
</feature>
<evidence type="ECO:0000256" key="13">
    <source>
        <dbReference type="ARBA" id="ARBA00025393"/>
    </source>
</evidence>
<dbReference type="Pfam" id="PF08738">
    <property type="entry name" value="Gon7"/>
    <property type="match status" value="1"/>
</dbReference>
<organism evidence="15 16">
    <name type="scientific">Wickerhamomyces pijperi</name>
    <name type="common">Yeast</name>
    <name type="synonym">Pichia pijperi</name>
    <dbReference type="NCBI Taxonomy" id="599730"/>
    <lineage>
        <taxon>Eukaryota</taxon>
        <taxon>Fungi</taxon>
        <taxon>Dikarya</taxon>
        <taxon>Ascomycota</taxon>
        <taxon>Saccharomycotina</taxon>
        <taxon>Saccharomycetes</taxon>
        <taxon>Phaffomycetales</taxon>
        <taxon>Wickerhamomycetaceae</taxon>
        <taxon>Wickerhamomyces</taxon>
    </lineage>
</organism>
<accession>A0A9P8TMB7</accession>
<evidence type="ECO:0000256" key="11">
    <source>
        <dbReference type="ARBA" id="ARBA00023163"/>
    </source>
</evidence>
<keyword evidence="11" id="KW-0804">Transcription</keyword>
<evidence type="ECO:0000313" key="16">
    <source>
        <dbReference type="Proteomes" id="UP000774326"/>
    </source>
</evidence>
<feature type="compositionally biased region" description="Polar residues" evidence="14">
    <location>
        <begin position="1"/>
        <end position="34"/>
    </location>
</feature>
<dbReference type="GO" id="GO:0000781">
    <property type="term" value="C:chromosome, telomeric region"/>
    <property type="evidence" value="ECO:0007669"/>
    <property type="project" value="UniProtKB-SubCell"/>
</dbReference>
<sequence length="101" mass="11357">MPSATYSSPSDTQTFQTSHLQKSQLTTQGKTSGPSEFVKVDRDQPSEPADNYYGDLRCKLTYLQDELNTLLTDKMQAEKKSKDMEEAEKKLLDGDDGDDDE</sequence>
<dbReference type="GO" id="GO:0005634">
    <property type="term" value="C:nucleus"/>
    <property type="evidence" value="ECO:0007669"/>
    <property type="project" value="UniProtKB-SubCell"/>
</dbReference>
<evidence type="ECO:0000256" key="7">
    <source>
        <dbReference type="ARBA" id="ARBA00022694"/>
    </source>
</evidence>
<feature type="compositionally biased region" description="Basic and acidic residues" evidence="14">
    <location>
        <begin position="77"/>
        <end position="93"/>
    </location>
</feature>
<evidence type="ECO:0000313" key="15">
    <source>
        <dbReference type="EMBL" id="KAH3683975.1"/>
    </source>
</evidence>
<name>A0A9P8TMB7_WICPI</name>
<evidence type="ECO:0000256" key="9">
    <source>
        <dbReference type="ARBA" id="ARBA00023015"/>
    </source>
</evidence>
<reference evidence="15" key="2">
    <citation type="submission" date="2021-01" db="EMBL/GenBank/DDBJ databases">
        <authorList>
            <person name="Schikora-Tamarit M.A."/>
        </authorList>
    </citation>
    <scope>NUCLEOTIDE SEQUENCE</scope>
    <source>
        <strain evidence="15">CBS2887</strain>
    </source>
</reference>
<evidence type="ECO:0000256" key="5">
    <source>
        <dbReference type="ARBA" id="ARBA00019746"/>
    </source>
</evidence>
<keyword evidence="16" id="KW-1185">Reference proteome</keyword>
<keyword evidence="12" id="KW-0539">Nucleus</keyword>
<dbReference type="InterPro" id="IPR014849">
    <property type="entry name" value="EKC/KEOPS_Gon7"/>
</dbReference>
<comment type="similarity">
    <text evidence="3">Belongs to the GON7 family.</text>
</comment>
<dbReference type="AlphaFoldDB" id="A0A9P8TMB7"/>
<feature type="region of interest" description="Disordered" evidence="14">
    <location>
        <begin position="77"/>
        <end position="101"/>
    </location>
</feature>
<dbReference type="OrthoDB" id="2288868at2759"/>
<evidence type="ECO:0000256" key="6">
    <source>
        <dbReference type="ARBA" id="ARBA00022454"/>
    </source>
</evidence>
<gene>
    <name evidence="15" type="ORF">WICPIJ_005050</name>
</gene>
<keyword evidence="9" id="KW-0805">Transcription regulation</keyword>
<dbReference type="EMBL" id="JAEUBG010002836">
    <property type="protein sequence ID" value="KAH3683975.1"/>
    <property type="molecule type" value="Genomic_DNA"/>
</dbReference>
<comment type="function">
    <text evidence="13">Component of the EKC/KEOPS complex that is required for the formation of a threonylcarbamoyl group on adenosine at position 37 (t(6)A37) in tRNAs that read codons beginning with adenine. The complex is probably involved in the transfer of the threonylcarbamoyl moiety of threonylcarbamoyl-AMP (TC-AMP) to the N6 group of A37. GON7 likely plays a supporting role to the catalytic subunit KAE1 in the complex. The EKC/KEOPS complex also promotes both telomere uncapping and telomere elongation. The complex is required for efficient recruitment of transcriptional coactivators.</text>
</comment>
<comment type="subunit">
    <text evidence="4">Component of the EKC/KEOPS complex composed of at least BUD32, CGI121, GON7, KAE1 and PCC1; the whole complex dimerizes.</text>
</comment>
<evidence type="ECO:0000256" key="3">
    <source>
        <dbReference type="ARBA" id="ARBA00008529"/>
    </source>
</evidence>
<comment type="subcellular location">
    <subcellularLocation>
        <location evidence="2">Chromosome</location>
        <location evidence="2">Telomere</location>
    </subcellularLocation>
    <subcellularLocation>
        <location evidence="1">Nucleus</location>
    </subcellularLocation>
</comment>
<comment type="caution">
    <text evidence="15">The sequence shown here is derived from an EMBL/GenBank/DDBJ whole genome shotgun (WGS) entry which is preliminary data.</text>
</comment>
<dbReference type="Proteomes" id="UP000774326">
    <property type="component" value="Unassembled WGS sequence"/>
</dbReference>
<evidence type="ECO:0000256" key="10">
    <source>
        <dbReference type="ARBA" id="ARBA00023159"/>
    </source>
</evidence>
<dbReference type="GO" id="GO:0008033">
    <property type="term" value="P:tRNA processing"/>
    <property type="evidence" value="ECO:0007669"/>
    <property type="project" value="UniProtKB-KW"/>
</dbReference>
<evidence type="ECO:0000256" key="12">
    <source>
        <dbReference type="ARBA" id="ARBA00023242"/>
    </source>
</evidence>
<evidence type="ECO:0000256" key="1">
    <source>
        <dbReference type="ARBA" id="ARBA00004123"/>
    </source>
</evidence>
<proteinExistence type="inferred from homology"/>